<protein>
    <recommendedName>
        <fullName evidence="2">DUF659 domain-containing protein</fullName>
    </recommendedName>
</protein>
<keyword evidence="4" id="KW-1185">Reference proteome</keyword>
<feature type="compositionally biased region" description="Low complexity" evidence="1">
    <location>
        <begin position="218"/>
        <end position="227"/>
    </location>
</feature>
<dbReference type="Pfam" id="PF04937">
    <property type="entry name" value="DUF659"/>
    <property type="match status" value="1"/>
</dbReference>
<dbReference type="PANTHER" id="PTHR47169:SF3">
    <property type="match status" value="1"/>
</dbReference>
<dbReference type="EnsemblPlants" id="AUR62022531-RA">
    <property type="protein sequence ID" value="AUR62022531-RA:cds"/>
    <property type="gene ID" value="AUR62022531"/>
</dbReference>
<accession>A0A803M2T3</accession>
<sequence>MSYAFGNRFEHSTRRSWTSEADIDGGNRRLFIDLNTEPVEVESDSQHEEHVNYMQQQVYIYMNGKQEEAPQRQRKKANRLSTEGRFNVLMFLMKYAGGDKPHRGAIKVASEKFNICTSVFRMIQIGDLKAHTNALKQKMTEANKLARLKWVLELLMGSTAWTKNKYFPIYDFVHIAEKWFNLSRKSQRYYLSKSEKGKHRAAKSSIRIPKAMLMAATSRPSMSSSGSTFAKKRKNATGSRSDPGWEHGFQVDNDTKKTSLRQQMLDAVVEQAGEENVVQVVTDNAANYKAVGEKLMEKRTDWWESYGDECLELQRFAIRIFSLTCSSSGCERNWSAFEIVHTKKRNRLHQQRMNDLVFITEIEEPVLPTGGEWFDELDRAARRFTRQAIRDENESLYREVQDNVVEVQTLSDDDDPAEGNEAAATFIGSNEIDLDDFGVVDDTDVRGTTTGIDIGSDDVDGGSFGFDDY</sequence>
<evidence type="ECO:0000313" key="4">
    <source>
        <dbReference type="Proteomes" id="UP000596660"/>
    </source>
</evidence>
<dbReference type="InterPro" id="IPR007021">
    <property type="entry name" value="DUF659"/>
</dbReference>
<dbReference type="InterPro" id="IPR012337">
    <property type="entry name" value="RNaseH-like_sf"/>
</dbReference>
<proteinExistence type="predicted"/>
<dbReference type="Gramene" id="AUR62022531-RA">
    <property type="protein sequence ID" value="AUR62022531-RA:cds"/>
    <property type="gene ID" value="AUR62022531"/>
</dbReference>
<reference evidence="3" key="1">
    <citation type="journal article" date="2017" name="Nature">
        <title>The genome of Chenopodium quinoa.</title>
        <authorList>
            <person name="Jarvis D.E."/>
            <person name="Ho Y.S."/>
            <person name="Lightfoot D.J."/>
            <person name="Schmoeckel S.M."/>
            <person name="Li B."/>
            <person name="Borm T.J.A."/>
            <person name="Ohyanagi H."/>
            <person name="Mineta K."/>
            <person name="Michell C.T."/>
            <person name="Saber N."/>
            <person name="Kharbatia N.M."/>
            <person name="Rupper R.R."/>
            <person name="Sharp A.R."/>
            <person name="Dally N."/>
            <person name="Boughton B.A."/>
            <person name="Woo Y.H."/>
            <person name="Gao G."/>
            <person name="Schijlen E.G.W.M."/>
            <person name="Guo X."/>
            <person name="Momin A.A."/>
            <person name="Negrao S."/>
            <person name="Al-Babili S."/>
            <person name="Gehring C."/>
            <person name="Roessner U."/>
            <person name="Jung C."/>
            <person name="Murphy K."/>
            <person name="Arold S.T."/>
            <person name="Gojobori T."/>
            <person name="van der Linden C.G."/>
            <person name="van Loo E.N."/>
            <person name="Jellen E.N."/>
            <person name="Maughan P.J."/>
            <person name="Tester M."/>
        </authorList>
    </citation>
    <scope>NUCLEOTIDE SEQUENCE [LARGE SCALE GENOMIC DNA]</scope>
    <source>
        <strain evidence="3">cv. PI 614886</strain>
    </source>
</reference>
<feature type="domain" description="DUF659" evidence="2">
    <location>
        <begin position="250"/>
        <end position="313"/>
    </location>
</feature>
<dbReference type="Gene3D" id="3.30.420.10">
    <property type="entry name" value="Ribonuclease H-like superfamily/Ribonuclease H"/>
    <property type="match status" value="1"/>
</dbReference>
<dbReference type="GO" id="GO:0046983">
    <property type="term" value="F:protein dimerization activity"/>
    <property type="evidence" value="ECO:0007669"/>
    <property type="project" value="InterPro"/>
</dbReference>
<dbReference type="InterPro" id="IPR036397">
    <property type="entry name" value="RNaseH_sf"/>
</dbReference>
<dbReference type="PANTHER" id="PTHR47169">
    <property type="entry name" value="OS01G0541250 PROTEIN"/>
    <property type="match status" value="1"/>
</dbReference>
<dbReference type="Proteomes" id="UP000596660">
    <property type="component" value="Unplaced"/>
</dbReference>
<evidence type="ECO:0000259" key="2">
    <source>
        <dbReference type="Pfam" id="PF04937"/>
    </source>
</evidence>
<evidence type="ECO:0000313" key="3">
    <source>
        <dbReference type="EnsemblPlants" id="AUR62022531-RA:cds"/>
    </source>
</evidence>
<name>A0A803M2T3_CHEQI</name>
<feature type="region of interest" description="Disordered" evidence="1">
    <location>
        <begin position="217"/>
        <end position="252"/>
    </location>
</feature>
<reference evidence="3" key="2">
    <citation type="submission" date="2021-03" db="UniProtKB">
        <authorList>
            <consortium name="EnsemblPlants"/>
        </authorList>
    </citation>
    <scope>IDENTIFICATION</scope>
</reference>
<dbReference type="SUPFAM" id="SSF53098">
    <property type="entry name" value="Ribonuclease H-like"/>
    <property type="match status" value="1"/>
</dbReference>
<evidence type="ECO:0000256" key="1">
    <source>
        <dbReference type="SAM" id="MobiDB-lite"/>
    </source>
</evidence>
<dbReference type="GO" id="GO:0003676">
    <property type="term" value="F:nucleic acid binding"/>
    <property type="evidence" value="ECO:0007669"/>
    <property type="project" value="InterPro"/>
</dbReference>
<dbReference type="AlphaFoldDB" id="A0A803M2T3"/>
<organism evidence="3 4">
    <name type="scientific">Chenopodium quinoa</name>
    <name type="common">Quinoa</name>
    <dbReference type="NCBI Taxonomy" id="63459"/>
    <lineage>
        <taxon>Eukaryota</taxon>
        <taxon>Viridiplantae</taxon>
        <taxon>Streptophyta</taxon>
        <taxon>Embryophyta</taxon>
        <taxon>Tracheophyta</taxon>
        <taxon>Spermatophyta</taxon>
        <taxon>Magnoliopsida</taxon>
        <taxon>eudicotyledons</taxon>
        <taxon>Gunneridae</taxon>
        <taxon>Pentapetalae</taxon>
        <taxon>Caryophyllales</taxon>
        <taxon>Chenopodiaceae</taxon>
        <taxon>Chenopodioideae</taxon>
        <taxon>Atripliceae</taxon>
        <taxon>Chenopodium</taxon>
    </lineage>
</organism>